<reference evidence="1 2" key="1">
    <citation type="journal article" date="2012" name="Genome Biol.">
        <title>Genome and low-iron response of an oceanic diatom adapted to chronic iron limitation.</title>
        <authorList>
            <person name="Lommer M."/>
            <person name="Specht M."/>
            <person name="Roy A.S."/>
            <person name="Kraemer L."/>
            <person name="Andreson R."/>
            <person name="Gutowska M.A."/>
            <person name="Wolf J."/>
            <person name="Bergner S.V."/>
            <person name="Schilhabel M.B."/>
            <person name="Klostermeier U.C."/>
            <person name="Beiko R.G."/>
            <person name="Rosenstiel P."/>
            <person name="Hippler M."/>
            <person name="Laroche J."/>
        </authorList>
    </citation>
    <scope>NUCLEOTIDE SEQUENCE [LARGE SCALE GENOMIC DNA]</scope>
    <source>
        <strain evidence="1 2">CCMP1005</strain>
    </source>
</reference>
<comment type="caution">
    <text evidence="1">The sequence shown here is derived from an EMBL/GenBank/DDBJ whole genome shotgun (WGS) entry which is preliminary data.</text>
</comment>
<proteinExistence type="predicted"/>
<evidence type="ECO:0000313" key="1">
    <source>
        <dbReference type="EMBL" id="EJK45021.1"/>
    </source>
</evidence>
<evidence type="ECO:0000313" key="2">
    <source>
        <dbReference type="Proteomes" id="UP000266841"/>
    </source>
</evidence>
<protein>
    <submittedName>
        <fullName evidence="1">Uncharacterized protein</fullName>
    </submittedName>
</protein>
<sequence length="290" mass="32770">MYELTVTDVVDPAGNKIEPYTYQSNFVCSPPNPGLTITSFQDDMIYLPDQAIRFSAVISNNEKYPSQSVDEQWSKTYLELGLDPKSNTDDLTVHVNGEPLVEPQEYILEGRESVTTHVEIRKTSTGKKLKFDPINLFLRSSCMGDEENPITVTASAFNHKGDDGTESIMFTPPCPAIQWTGSMAKERRFVFSRNALDDLEMHIELSIFNQDYVNRKLFDRSVLNDNIPSEEKRLEKVTLLYRRSRDTGQWGIGSLPGGGRIDFSVQGVEDELGYAKLKWDVSGIADSQYE</sequence>
<accession>K0R895</accession>
<name>K0R895_THAOC</name>
<dbReference type="AlphaFoldDB" id="K0R895"/>
<keyword evidence="2" id="KW-1185">Reference proteome</keyword>
<gene>
    <name evidence="1" type="ORF">THAOC_36395</name>
</gene>
<organism evidence="1 2">
    <name type="scientific">Thalassiosira oceanica</name>
    <name type="common">Marine diatom</name>
    <dbReference type="NCBI Taxonomy" id="159749"/>
    <lineage>
        <taxon>Eukaryota</taxon>
        <taxon>Sar</taxon>
        <taxon>Stramenopiles</taxon>
        <taxon>Ochrophyta</taxon>
        <taxon>Bacillariophyta</taxon>
        <taxon>Coscinodiscophyceae</taxon>
        <taxon>Thalassiosirophycidae</taxon>
        <taxon>Thalassiosirales</taxon>
        <taxon>Thalassiosiraceae</taxon>
        <taxon>Thalassiosira</taxon>
    </lineage>
</organism>
<feature type="non-terminal residue" evidence="1">
    <location>
        <position position="290"/>
    </location>
</feature>
<dbReference type="Proteomes" id="UP000266841">
    <property type="component" value="Unassembled WGS sequence"/>
</dbReference>
<dbReference type="EMBL" id="AGNL01048917">
    <property type="protein sequence ID" value="EJK45021.1"/>
    <property type="molecule type" value="Genomic_DNA"/>
</dbReference>